<organism evidence="1 2">
    <name type="scientific">Cricetulus griseus</name>
    <name type="common">Chinese hamster</name>
    <name type="synonym">Cricetulus barabensis griseus</name>
    <dbReference type="NCBI Taxonomy" id="10029"/>
    <lineage>
        <taxon>Eukaryota</taxon>
        <taxon>Metazoa</taxon>
        <taxon>Chordata</taxon>
        <taxon>Craniata</taxon>
        <taxon>Vertebrata</taxon>
        <taxon>Euteleostomi</taxon>
        <taxon>Mammalia</taxon>
        <taxon>Eutheria</taxon>
        <taxon>Euarchontoglires</taxon>
        <taxon>Glires</taxon>
        <taxon>Rodentia</taxon>
        <taxon>Myomorpha</taxon>
        <taxon>Muroidea</taxon>
        <taxon>Cricetidae</taxon>
        <taxon>Cricetinae</taxon>
        <taxon>Cricetulus</taxon>
    </lineage>
</organism>
<sequence>MPRTTGAKQWDWGSQYNWVYEYSILAVPAKGCQFGYAKVRPRNPASPLPSLRPSREHFLWSSNLLQVTTGTGPILSQS</sequence>
<dbReference type="AlphaFoldDB" id="G3HJQ5"/>
<dbReference type="EMBL" id="JH000436">
    <property type="protein sequence ID" value="EGW01782.1"/>
    <property type="molecule type" value="Genomic_DNA"/>
</dbReference>
<evidence type="ECO:0000313" key="2">
    <source>
        <dbReference type="Proteomes" id="UP000001075"/>
    </source>
</evidence>
<reference evidence="2" key="1">
    <citation type="journal article" date="2011" name="Nat. Biotechnol.">
        <title>The genomic sequence of the Chinese hamster ovary (CHO)-K1 cell line.</title>
        <authorList>
            <person name="Xu X."/>
            <person name="Nagarajan H."/>
            <person name="Lewis N.E."/>
            <person name="Pan S."/>
            <person name="Cai Z."/>
            <person name="Liu X."/>
            <person name="Chen W."/>
            <person name="Xie M."/>
            <person name="Wang W."/>
            <person name="Hammond S."/>
            <person name="Andersen M.R."/>
            <person name="Neff N."/>
            <person name="Passarelli B."/>
            <person name="Koh W."/>
            <person name="Fan H.C."/>
            <person name="Wang J."/>
            <person name="Gui Y."/>
            <person name="Lee K.H."/>
            <person name="Betenbaugh M.J."/>
            <person name="Quake S.R."/>
            <person name="Famili I."/>
            <person name="Palsson B.O."/>
            <person name="Wang J."/>
        </authorList>
    </citation>
    <scope>NUCLEOTIDE SEQUENCE [LARGE SCALE GENOMIC DNA]</scope>
    <source>
        <strain evidence="2">CHO K1 cell line</strain>
    </source>
</reference>
<protein>
    <submittedName>
        <fullName evidence="1">Uncharacterized protein</fullName>
    </submittedName>
</protein>
<evidence type="ECO:0000313" key="1">
    <source>
        <dbReference type="EMBL" id="EGW01782.1"/>
    </source>
</evidence>
<dbReference type="Proteomes" id="UP000001075">
    <property type="component" value="Unassembled WGS sequence"/>
</dbReference>
<proteinExistence type="predicted"/>
<dbReference type="InParanoid" id="G3HJQ5"/>
<name>G3HJQ5_CRIGR</name>
<accession>G3HJQ5</accession>
<gene>
    <name evidence="1" type="ORF">I79_010904</name>
</gene>